<dbReference type="InterPro" id="IPR008969">
    <property type="entry name" value="CarboxyPept-like_regulatory"/>
</dbReference>
<name>A0ABR7X3S9_9SPHI</name>
<sequence length="238" mass="26488">MKTLTAAKLILTIAFTVLLSTLSFVSAKTPEVRDINIAGLVFNSETLSPIDSAAIYDSGNNILGTTDKNGYFKITIRYNNPGEIYFGLRVVKHGFQKFIRREHWGNLSGNISTIMYFGLNSSANKAFSSSPNSIANSNDLSYDNVLRNFDKVKEEKTFNDKLAKAKADNQDVFIPIDNQFYLVNNTGWIKLTSETDLVAIDKKNTIAANKLNTVIKRSSIKWMTPVSGKAEKFAVHTK</sequence>
<gene>
    <name evidence="1" type="ORF">IDJ75_08105</name>
</gene>
<comment type="caution">
    <text evidence="1">The sequence shown here is derived from an EMBL/GenBank/DDBJ whole genome shotgun (WGS) entry which is preliminary data.</text>
</comment>
<evidence type="ECO:0000313" key="1">
    <source>
        <dbReference type="EMBL" id="MBD1385240.1"/>
    </source>
</evidence>
<accession>A0ABR7X3S9</accession>
<evidence type="ECO:0008006" key="3">
    <source>
        <dbReference type="Google" id="ProtNLM"/>
    </source>
</evidence>
<dbReference type="EMBL" id="JACWMW010000002">
    <property type="protein sequence ID" value="MBD1385240.1"/>
    <property type="molecule type" value="Genomic_DNA"/>
</dbReference>
<keyword evidence="2" id="KW-1185">Reference proteome</keyword>
<dbReference type="Proteomes" id="UP000618754">
    <property type="component" value="Unassembled WGS sequence"/>
</dbReference>
<dbReference type="RefSeq" id="WP_191175127.1">
    <property type="nucleotide sequence ID" value="NZ_JACWMW010000002.1"/>
</dbReference>
<reference evidence="1 2" key="1">
    <citation type="submission" date="2020-09" db="EMBL/GenBank/DDBJ databases">
        <title>Novel species of Mucilaginibacter isolated from a glacier on the Tibetan Plateau.</title>
        <authorList>
            <person name="Liu Q."/>
            <person name="Xin Y.-H."/>
        </authorList>
    </citation>
    <scope>NUCLEOTIDE SEQUENCE [LARGE SCALE GENOMIC DNA]</scope>
    <source>
        <strain evidence="1 2">CGMCC 1.13878</strain>
    </source>
</reference>
<protein>
    <recommendedName>
        <fullName evidence="3">Carboxypeptidase regulatory-like domain-containing protein</fullName>
    </recommendedName>
</protein>
<evidence type="ECO:0000313" key="2">
    <source>
        <dbReference type="Proteomes" id="UP000618754"/>
    </source>
</evidence>
<proteinExistence type="predicted"/>
<organism evidence="1 2">
    <name type="scientific">Mucilaginibacter rigui</name>
    <dbReference type="NCBI Taxonomy" id="534635"/>
    <lineage>
        <taxon>Bacteria</taxon>
        <taxon>Pseudomonadati</taxon>
        <taxon>Bacteroidota</taxon>
        <taxon>Sphingobacteriia</taxon>
        <taxon>Sphingobacteriales</taxon>
        <taxon>Sphingobacteriaceae</taxon>
        <taxon>Mucilaginibacter</taxon>
    </lineage>
</organism>
<dbReference type="SUPFAM" id="SSF49464">
    <property type="entry name" value="Carboxypeptidase regulatory domain-like"/>
    <property type="match status" value="1"/>
</dbReference>